<evidence type="ECO:0008006" key="3">
    <source>
        <dbReference type="Google" id="ProtNLM"/>
    </source>
</evidence>
<organism evidence="1 2">
    <name type="scientific">Jimgerdemannia flammicorona</name>
    <dbReference type="NCBI Taxonomy" id="994334"/>
    <lineage>
        <taxon>Eukaryota</taxon>
        <taxon>Fungi</taxon>
        <taxon>Fungi incertae sedis</taxon>
        <taxon>Mucoromycota</taxon>
        <taxon>Mucoromycotina</taxon>
        <taxon>Endogonomycetes</taxon>
        <taxon>Endogonales</taxon>
        <taxon>Endogonaceae</taxon>
        <taxon>Jimgerdemannia</taxon>
    </lineage>
</organism>
<accession>A0A433DIE2</accession>
<dbReference type="Gene3D" id="3.80.10.10">
    <property type="entry name" value="Ribonuclease Inhibitor"/>
    <property type="match status" value="1"/>
</dbReference>
<evidence type="ECO:0000313" key="2">
    <source>
        <dbReference type="Proteomes" id="UP000268093"/>
    </source>
</evidence>
<dbReference type="Proteomes" id="UP000268093">
    <property type="component" value="Unassembled WGS sequence"/>
</dbReference>
<comment type="caution">
    <text evidence="1">The sequence shown here is derived from an EMBL/GenBank/DDBJ whole genome shotgun (WGS) entry which is preliminary data.</text>
</comment>
<protein>
    <recommendedName>
        <fullName evidence="3">F-box domain-containing protein</fullName>
    </recommendedName>
</protein>
<dbReference type="EMBL" id="RBNI01001299">
    <property type="protein sequence ID" value="RUP50624.1"/>
    <property type="molecule type" value="Genomic_DNA"/>
</dbReference>
<name>A0A433DIE2_9FUNG</name>
<dbReference type="PANTHER" id="PTHR13318">
    <property type="entry name" value="PARTNER OF PAIRED, ISOFORM B-RELATED"/>
    <property type="match status" value="1"/>
</dbReference>
<dbReference type="InterPro" id="IPR032675">
    <property type="entry name" value="LRR_dom_sf"/>
</dbReference>
<dbReference type="OrthoDB" id="3219396at2759"/>
<gene>
    <name evidence="1" type="ORF">BC936DRAFT_138350</name>
</gene>
<dbReference type="AlphaFoldDB" id="A0A433DIE2"/>
<dbReference type="SUPFAM" id="SSF52047">
    <property type="entry name" value="RNI-like"/>
    <property type="match status" value="1"/>
</dbReference>
<dbReference type="GO" id="GO:0019005">
    <property type="term" value="C:SCF ubiquitin ligase complex"/>
    <property type="evidence" value="ECO:0007669"/>
    <property type="project" value="TreeGrafter"/>
</dbReference>
<sequence length="430" mass="49318">MIPNELGKIKYVGFLEHEIEVGVLGLVEQTKVTRLIFHLTRDFTILFFCRFTLESSPNTVLPGHGAAKKLPPGIIRQIFSNLKGPGETLDLLACSLICTSWFDEALQLVSDKLQSLYFGDHFDVEEIIRLAELLVKSYRLRLPHCELITQLSIPSAVLIDRPHRVSELGTFRDKAAKAYLTILRRTPNLRRLRVVYSVAAHLESLETRNVTFDSETRNALVLCHRMRDVDIRYTETRRVTPVLHHWQHLEKFGIYDPSSDLVSAEADRLAITLATHCPHLVEVVFQHSEEGPQMSSQAMCYLLGRCHNLTHLGATSSRLNDRFLLILASCQPHLERLILPKCEGIAGLMVTKFKDALAWPELRQLVLDGCNSVSPEFIEKMVRDCSKLRTVALKQEYDELMVRLAFQLEVRNDDFESYYMERNRSRFTMV</sequence>
<dbReference type="GO" id="GO:0031146">
    <property type="term" value="P:SCF-dependent proteasomal ubiquitin-dependent protein catabolic process"/>
    <property type="evidence" value="ECO:0007669"/>
    <property type="project" value="TreeGrafter"/>
</dbReference>
<evidence type="ECO:0000313" key="1">
    <source>
        <dbReference type="EMBL" id="RUP50624.1"/>
    </source>
</evidence>
<proteinExistence type="predicted"/>
<reference evidence="1 2" key="1">
    <citation type="journal article" date="2018" name="New Phytol.">
        <title>Phylogenomics of Endogonaceae and evolution of mycorrhizas within Mucoromycota.</title>
        <authorList>
            <person name="Chang Y."/>
            <person name="Desiro A."/>
            <person name="Na H."/>
            <person name="Sandor L."/>
            <person name="Lipzen A."/>
            <person name="Clum A."/>
            <person name="Barry K."/>
            <person name="Grigoriev I.V."/>
            <person name="Martin F.M."/>
            <person name="Stajich J.E."/>
            <person name="Smith M.E."/>
            <person name="Bonito G."/>
            <person name="Spatafora J.W."/>
        </authorList>
    </citation>
    <scope>NUCLEOTIDE SEQUENCE [LARGE SCALE GENOMIC DNA]</scope>
    <source>
        <strain evidence="1 2">GMNB39</strain>
    </source>
</reference>
<keyword evidence="2" id="KW-1185">Reference proteome</keyword>